<dbReference type="Gene3D" id="3.80.10.10">
    <property type="entry name" value="Ribonuclease Inhibitor"/>
    <property type="match status" value="1"/>
</dbReference>
<dbReference type="Pfam" id="PF13516">
    <property type="entry name" value="LRR_6"/>
    <property type="match status" value="3"/>
</dbReference>
<dbReference type="InterPro" id="IPR001611">
    <property type="entry name" value="Leu-rich_rpt"/>
</dbReference>
<dbReference type="EMBL" id="BFAA01000706">
    <property type="protein sequence ID" value="GCB73664.1"/>
    <property type="molecule type" value="Genomic_DNA"/>
</dbReference>
<evidence type="ECO:0000256" key="4">
    <source>
        <dbReference type="ARBA" id="ARBA00022840"/>
    </source>
</evidence>
<proteinExistence type="predicted"/>
<feature type="domain" description="NACHT" evidence="6">
    <location>
        <begin position="572"/>
        <end position="714"/>
    </location>
</feature>
<evidence type="ECO:0000313" key="8">
    <source>
        <dbReference type="Proteomes" id="UP000288216"/>
    </source>
</evidence>
<gene>
    <name evidence="7" type="ORF">scyTo_0002744</name>
</gene>
<evidence type="ECO:0000256" key="2">
    <source>
        <dbReference type="ARBA" id="ARBA00022737"/>
    </source>
</evidence>
<dbReference type="Gene3D" id="3.40.50.300">
    <property type="entry name" value="P-loop containing nucleotide triphosphate hydrolases"/>
    <property type="match status" value="1"/>
</dbReference>
<keyword evidence="4" id="KW-0067">ATP-binding</keyword>
<organism evidence="7 8">
    <name type="scientific">Scyliorhinus torazame</name>
    <name type="common">Cloudy catshark</name>
    <name type="synonym">Catulus torazame</name>
    <dbReference type="NCBI Taxonomy" id="75743"/>
    <lineage>
        <taxon>Eukaryota</taxon>
        <taxon>Metazoa</taxon>
        <taxon>Chordata</taxon>
        <taxon>Craniata</taxon>
        <taxon>Vertebrata</taxon>
        <taxon>Chondrichthyes</taxon>
        <taxon>Elasmobranchii</taxon>
        <taxon>Galeomorphii</taxon>
        <taxon>Galeoidea</taxon>
        <taxon>Carcharhiniformes</taxon>
        <taxon>Scyliorhinidae</taxon>
        <taxon>Scyliorhinus</taxon>
    </lineage>
</organism>
<dbReference type="SUPFAM" id="SSF52047">
    <property type="entry name" value="RNI-like"/>
    <property type="match status" value="1"/>
</dbReference>
<comment type="caution">
    <text evidence="7">The sequence shown here is derived from an EMBL/GenBank/DDBJ whole genome shotgun (WGS) entry which is preliminary data.</text>
</comment>
<dbReference type="FunFam" id="3.40.50.300:FF:001028">
    <property type="entry name" value="Class II major histocompatibility complex transactivator"/>
    <property type="match status" value="1"/>
</dbReference>
<evidence type="ECO:0000256" key="3">
    <source>
        <dbReference type="ARBA" id="ARBA00022741"/>
    </source>
</evidence>
<dbReference type="SUPFAM" id="SSF52540">
    <property type="entry name" value="P-loop containing nucleoside triphosphate hydrolases"/>
    <property type="match status" value="1"/>
</dbReference>
<dbReference type="Pfam" id="PF05729">
    <property type="entry name" value="NACHT"/>
    <property type="match status" value="1"/>
</dbReference>
<keyword evidence="8" id="KW-1185">Reference proteome</keyword>
<feature type="compositionally biased region" description="Low complexity" evidence="5">
    <location>
        <begin position="374"/>
        <end position="383"/>
    </location>
</feature>
<dbReference type="PANTHER" id="PTHR47189:SF1">
    <property type="entry name" value="MHC CLASS II TRANSACTIVATOR"/>
    <property type="match status" value="1"/>
</dbReference>
<keyword evidence="2" id="KW-0677">Repeat</keyword>
<dbReference type="InterPro" id="IPR041267">
    <property type="entry name" value="NLRP_HD2"/>
</dbReference>
<dbReference type="STRING" id="75743.A0A401PKK1"/>
<dbReference type="GO" id="GO:0045345">
    <property type="term" value="P:positive regulation of MHC class I biosynthetic process"/>
    <property type="evidence" value="ECO:0007669"/>
    <property type="project" value="TreeGrafter"/>
</dbReference>
<dbReference type="InterPro" id="IPR027417">
    <property type="entry name" value="P-loop_NTPase"/>
</dbReference>
<keyword evidence="1" id="KW-0433">Leucine-rich repeat</keyword>
<dbReference type="SMART" id="SM00368">
    <property type="entry name" value="LRR_RI"/>
    <property type="match status" value="3"/>
</dbReference>
<dbReference type="InterPro" id="IPR011029">
    <property type="entry name" value="DEATH-like_dom_sf"/>
</dbReference>
<dbReference type="AlphaFoldDB" id="A0A401PKK1"/>
<keyword evidence="3" id="KW-0547">Nucleotide-binding</keyword>
<reference evidence="7 8" key="1">
    <citation type="journal article" date="2018" name="Nat. Ecol. Evol.">
        <title>Shark genomes provide insights into elasmobranch evolution and the origin of vertebrates.</title>
        <authorList>
            <person name="Hara Y"/>
            <person name="Yamaguchi K"/>
            <person name="Onimaru K"/>
            <person name="Kadota M"/>
            <person name="Koyanagi M"/>
            <person name="Keeley SD"/>
            <person name="Tatsumi K"/>
            <person name="Tanaka K"/>
            <person name="Motone F"/>
            <person name="Kageyama Y"/>
            <person name="Nozu R"/>
            <person name="Adachi N"/>
            <person name="Nishimura O"/>
            <person name="Nakagawa R"/>
            <person name="Tanegashima C"/>
            <person name="Kiyatake I"/>
            <person name="Matsumoto R"/>
            <person name="Murakumo K"/>
            <person name="Nishida K"/>
            <person name="Terakita A"/>
            <person name="Kuratani S"/>
            <person name="Sato K"/>
            <person name="Hyodo S Kuraku.S."/>
        </authorList>
    </citation>
    <scope>NUCLEOTIDE SEQUENCE [LARGE SCALE GENOMIC DNA]</scope>
</reference>
<name>A0A401PKK1_SCYTO</name>
<dbReference type="OrthoDB" id="120976at2759"/>
<dbReference type="Pfam" id="PF17776">
    <property type="entry name" value="NLRC4_HD2"/>
    <property type="match status" value="1"/>
</dbReference>
<dbReference type="GO" id="GO:0045348">
    <property type="term" value="P:positive regulation of MHC class II biosynthetic process"/>
    <property type="evidence" value="ECO:0007669"/>
    <property type="project" value="TreeGrafter"/>
</dbReference>
<dbReference type="GO" id="GO:0005524">
    <property type="term" value="F:ATP binding"/>
    <property type="evidence" value="ECO:0007669"/>
    <property type="project" value="UniProtKB-KW"/>
</dbReference>
<protein>
    <recommendedName>
        <fullName evidence="6">NACHT domain-containing protein</fullName>
    </recommendedName>
</protein>
<dbReference type="Proteomes" id="UP000288216">
    <property type="component" value="Unassembled WGS sequence"/>
</dbReference>
<dbReference type="OMA" id="HYNQCEP"/>
<feature type="compositionally biased region" description="Polar residues" evidence="5">
    <location>
        <begin position="384"/>
        <end position="419"/>
    </location>
</feature>
<accession>A0A401PKK1</accession>
<dbReference type="InterPro" id="IPR032675">
    <property type="entry name" value="LRR_dom_sf"/>
</dbReference>
<dbReference type="PANTHER" id="PTHR47189">
    <property type="entry name" value="MHC CLASS II TRANSACTIVATOR"/>
    <property type="match status" value="1"/>
</dbReference>
<evidence type="ECO:0000256" key="5">
    <source>
        <dbReference type="SAM" id="MobiDB-lite"/>
    </source>
</evidence>
<evidence type="ECO:0000256" key="1">
    <source>
        <dbReference type="ARBA" id="ARBA00022614"/>
    </source>
</evidence>
<sequence length="1262" mass="140028">MPHEAGMIHSRKSLLGLISELSKAPPSKFQVLLSDLLEKGLLTKDGYRHYNQCEPEDLSRTILVSVLGKEESYCQAFLALLCNHFPWICGVTVSNNEDQTWRNGQTGTDMRNQSCAKELPSLRDHSYLALLQEEHCSAQMALPSTCIQNGEATCGTGFDGDLYSELLDDLSKLDRSCEPDDCSIEGILKYLQDPRPLNAVELEQYFAAGNCACSAADETTCQVSIVPADIKAKSRKRAADGDYPRGQEITSQDSVHFMDVARAKCLRRGEENQPPSPEHSPQSPTTYPLGVNHLQELKNHVAQIGSNAYSQSANSSDLAVNGPVAIQLFPSYPLPQQVVSVSVNGTVQQGTSACILVVNKSLGTLEITSLLPTSPVHSPSHSTWDGSPQNVPVTPRNASSVTWCTDSPVSPVDSPTTAGSASPQSSDSQRSPESATNAQPMDSPVATGSEYSEGPYPGTDSSGEEPSELLSPTIKIYTKTKGVEAGTETVKEYLKDMSQHSYICHDYDEMLLEDIYVDVTMIKGQAENKSAKNATRCLDKECRIYDIAERERGAVNMGNLFDIPGKRQRGTKIVALLGRAGIGKSAFVQKICHQWVEGHLGQFEFVFWFKCRTLNFAKQYTLKDLLFQPFLPSLRNTDEVFQYLVHNPRKVLLIFDDFEDFQDHDGLAQPTACGSAEQPHTVKQLLAGLLQKTLLKGCTLLITARPKETFNQYLGRVDKIVEVLGFSPGHIREFLHRYFEDSSVAAEVLACLQEHQYLLSFCYIPLLCRFICFLLKATHRTGGGRLAVPHTLTDLFLRIFQILLHPEPPTFLQTQNAIGLHRQSILELSKGALAGVQRHQCVCADARSAEMSNFALKHGLLRPFLMTGAGTEQECGKTFSHSSLQNFLAGLYLLFSEDVKCKGLMKMISLEHKKRKSQEDWLDVVRRFLVGLAFQDGDPFLGCFSRHSKANVKSKKQKSLQKYLMELEVSALSTSKLLELCHCVYETQSPELTAQIATKLSERLSFGGTRLTPPDVFVLLHVMHKSPSNFAVDLRDTSIDLQGIKRFVELKNVTSFRVSVCDAIKLWEHLEQSELLELLHMSLLKFSVNPFEIKSLKDIDDLDLLVRIHKDRRFLSSTHHLSGGELYELPAVRTLQTLEFALGPVNGPLGFRKLTKILPALAFLKYLDLEGPSSQKDKMSENKIGDEGAERLANVLSNLTSLEKLILSRNQIADRGAQELARSLPNLKSLKTLSLYDNIIGDTGAEKLAEILPVMKSLKVLE</sequence>
<dbReference type="GO" id="GO:0045944">
    <property type="term" value="P:positive regulation of transcription by RNA polymerase II"/>
    <property type="evidence" value="ECO:0007669"/>
    <property type="project" value="TreeGrafter"/>
</dbReference>
<evidence type="ECO:0000259" key="6">
    <source>
        <dbReference type="PROSITE" id="PS50837"/>
    </source>
</evidence>
<dbReference type="PROSITE" id="PS50837">
    <property type="entry name" value="NACHT"/>
    <property type="match status" value="1"/>
</dbReference>
<feature type="region of interest" description="Disordered" evidence="5">
    <location>
        <begin position="374"/>
        <end position="467"/>
    </location>
</feature>
<dbReference type="InterPro" id="IPR007111">
    <property type="entry name" value="NACHT_NTPase"/>
</dbReference>
<evidence type="ECO:0000313" key="7">
    <source>
        <dbReference type="EMBL" id="GCB73664.1"/>
    </source>
</evidence>
<feature type="region of interest" description="Disordered" evidence="5">
    <location>
        <begin position="269"/>
        <end position="289"/>
    </location>
</feature>
<dbReference type="Gene3D" id="1.10.533.10">
    <property type="entry name" value="Death Domain, Fas"/>
    <property type="match status" value="1"/>
</dbReference>
<feature type="compositionally biased region" description="Low complexity" evidence="5">
    <location>
        <begin position="420"/>
        <end position="435"/>
    </location>
</feature>